<dbReference type="STRING" id="947013.SAMN04488109_5841"/>
<dbReference type="RefSeq" id="WP_073141751.1">
    <property type="nucleotide sequence ID" value="NZ_FQWQ01000005.1"/>
</dbReference>
<gene>
    <name evidence="2" type="ORF">SAMN04488109_5841</name>
</gene>
<keyword evidence="1" id="KW-1133">Transmembrane helix</keyword>
<dbReference type="EMBL" id="FQWQ01000005">
    <property type="protein sequence ID" value="SHH88791.1"/>
    <property type="molecule type" value="Genomic_DNA"/>
</dbReference>
<keyword evidence="1" id="KW-0472">Membrane</keyword>
<evidence type="ECO:0008006" key="4">
    <source>
        <dbReference type="Google" id="ProtNLM"/>
    </source>
</evidence>
<dbReference type="OrthoDB" id="3182597at2"/>
<reference evidence="2 3" key="1">
    <citation type="submission" date="2016-11" db="EMBL/GenBank/DDBJ databases">
        <authorList>
            <person name="Jaros S."/>
            <person name="Januszkiewicz K."/>
            <person name="Wedrychowicz H."/>
        </authorList>
    </citation>
    <scope>NUCLEOTIDE SEQUENCE [LARGE SCALE GENOMIC DNA]</scope>
    <source>
        <strain evidence="2 3">DSM 24574</strain>
    </source>
</reference>
<organism evidence="2 3">
    <name type="scientific">Chryseolinea serpens</name>
    <dbReference type="NCBI Taxonomy" id="947013"/>
    <lineage>
        <taxon>Bacteria</taxon>
        <taxon>Pseudomonadati</taxon>
        <taxon>Bacteroidota</taxon>
        <taxon>Cytophagia</taxon>
        <taxon>Cytophagales</taxon>
        <taxon>Fulvivirgaceae</taxon>
        <taxon>Chryseolinea</taxon>
    </lineage>
</organism>
<dbReference type="Proteomes" id="UP000184212">
    <property type="component" value="Unassembled WGS sequence"/>
</dbReference>
<keyword evidence="1" id="KW-0812">Transmembrane</keyword>
<evidence type="ECO:0000313" key="2">
    <source>
        <dbReference type="EMBL" id="SHH88791.1"/>
    </source>
</evidence>
<protein>
    <recommendedName>
        <fullName evidence="4">Zinc finger domain-containing protein, LSD1 subclass</fullName>
    </recommendedName>
</protein>
<dbReference type="PANTHER" id="PTHR37826">
    <property type="entry name" value="FLOTILLIN BAND_7_5 DOMAIN PROTEIN"/>
    <property type="match status" value="1"/>
</dbReference>
<keyword evidence="3" id="KW-1185">Reference proteome</keyword>
<name>A0A1M5WMP7_9BACT</name>
<dbReference type="AlphaFoldDB" id="A0A1M5WMP7"/>
<accession>A0A1M5WMP7</accession>
<feature type="transmembrane region" description="Helical" evidence="1">
    <location>
        <begin position="351"/>
        <end position="369"/>
    </location>
</feature>
<dbReference type="PANTHER" id="PTHR37826:SF3">
    <property type="entry name" value="J DOMAIN-CONTAINING PROTEIN"/>
    <property type="match status" value="1"/>
</dbReference>
<proteinExistence type="predicted"/>
<evidence type="ECO:0000313" key="3">
    <source>
        <dbReference type="Proteomes" id="UP000184212"/>
    </source>
</evidence>
<sequence>MSDFTEATKAVSNELACAGCGAILKFKPGTLNLVCEYCGAQNPITQPDVKNEIEEIGLDDFLARNFNNEEKIEVATVKCESCGATSTLDPRISSDKCPFCAATLVVKSGTTSTLHKPQYVLPFGIDIQKASANFKSWMNRLWFAPNDLKKYADSADKLNGMYLPFWTFDCNTSSSYTGQRGEDYYVNESYTTTENGKTVTRTRQVTKTRWYPASGNVSNAFDDLLIEATRSLNPGKLRALEPWDLKNLLAYNDKFLSGFRTETYAVDVKQGYTEAKQRMEPEIRSTICRDIGGDRQMIHFVNTTYRNPTFKHILLPVWISAYRYNNKVYQFLVNARTGEVQGERPYSAVKIALAVICGLVLAILLYSLFGQSN</sequence>
<evidence type="ECO:0000256" key="1">
    <source>
        <dbReference type="SAM" id="Phobius"/>
    </source>
</evidence>